<dbReference type="EMBL" id="JACHFQ010000010">
    <property type="protein sequence ID" value="MBB5227333.1"/>
    <property type="molecule type" value="Genomic_DNA"/>
</dbReference>
<dbReference type="InterPro" id="IPR035196">
    <property type="entry name" value="DUF5312"/>
</dbReference>
<reference evidence="1 2" key="1">
    <citation type="submission" date="2020-08" db="EMBL/GenBank/DDBJ databases">
        <title>Genomic Encyclopedia of Type Strains, Phase IV (KMG-IV): sequencing the most valuable type-strain genomes for metagenomic binning, comparative biology and taxonomic classification.</title>
        <authorList>
            <person name="Goeker M."/>
        </authorList>
    </citation>
    <scope>NUCLEOTIDE SEQUENCE [LARGE SCALE GENOMIC DNA]</scope>
    <source>
        <strain evidence="1 2">DSM 103462</strain>
    </source>
</reference>
<keyword evidence="2" id="KW-1185">Reference proteome</keyword>
<gene>
    <name evidence="1" type="ORF">HNP76_002732</name>
</gene>
<dbReference type="Pfam" id="PF17239">
    <property type="entry name" value="DUF5312"/>
    <property type="match status" value="1"/>
</dbReference>
<evidence type="ECO:0000313" key="1">
    <source>
        <dbReference type="EMBL" id="MBB5227333.1"/>
    </source>
</evidence>
<organism evidence="1 2">
    <name type="scientific">Treponema ruminis</name>
    <dbReference type="NCBI Taxonomy" id="744515"/>
    <lineage>
        <taxon>Bacteria</taxon>
        <taxon>Pseudomonadati</taxon>
        <taxon>Spirochaetota</taxon>
        <taxon>Spirochaetia</taxon>
        <taxon>Spirochaetales</taxon>
        <taxon>Treponemataceae</taxon>
        <taxon>Treponema</taxon>
    </lineage>
</organism>
<comment type="caution">
    <text evidence="1">The sequence shown here is derived from an EMBL/GenBank/DDBJ whole genome shotgun (WGS) entry which is preliminary data.</text>
</comment>
<evidence type="ECO:0000313" key="2">
    <source>
        <dbReference type="Proteomes" id="UP000518887"/>
    </source>
</evidence>
<protein>
    <submittedName>
        <fullName evidence="1">Uncharacterized protein</fullName>
    </submittedName>
</protein>
<name>A0A7W8GBD3_9SPIR</name>
<accession>A0A7W8GBD3</accession>
<sequence>MEMHKIENELKILPSQIIKNGLLQPNFAEIFRVLYENTKPIDDILSRTISSEDIQRNARFENELILTGFDAESQDKMEKLEYENRKSEIMESDTAMNKLLETQKRSLESLLKQLNSPGFIKIDDTLCSLKQLADICHFNYINIVRLFDQDFDGLTSSSLGVVGFVSPQPLAPILQDLYYLTGNFHINQAEVRAVCALKQILHGKRLDEAEKESISKNLKMINSVFSQYLTSDVLKKLICLGRKDTNITFQFATYRSNSLKNFIEYMQKRFASDTERIKGEVKDYTVSFEIKELFGNEPLELIHVYNADTNEFLRVNTPYSFVWITPLQVIKTFMSVFMTSSVRTVLNNIVIEGFFNNQNYKADFSSTIYALNEIDNQIKEFEESFGRGGKNNEAELRGLVQDSRTNADFLKKVGTMVDNINNQAHKLIQETSKTLYQLYLEIGELIIDSKKSKSDMVSNIKVLLSSARNHDGAGMIEQQQENWKLFLKIMKNYAIIGEIDKDHE</sequence>
<dbReference type="Proteomes" id="UP000518887">
    <property type="component" value="Unassembled WGS sequence"/>
</dbReference>
<dbReference type="AlphaFoldDB" id="A0A7W8GBD3"/>
<proteinExistence type="predicted"/>